<proteinExistence type="predicted"/>
<organism evidence="1 2">
    <name type="scientific">Alistipes onderdonkii subsp. vulgaris</name>
    <dbReference type="NCBI Taxonomy" id="2585117"/>
    <lineage>
        <taxon>Bacteria</taxon>
        <taxon>Pseudomonadati</taxon>
        <taxon>Bacteroidota</taxon>
        <taxon>Bacteroidia</taxon>
        <taxon>Bacteroidales</taxon>
        <taxon>Rikenellaceae</taxon>
        <taxon>Alistipes</taxon>
    </lineage>
</organism>
<name>A0ACA8R060_9BACT</name>
<evidence type="ECO:0000313" key="1">
    <source>
        <dbReference type="EMBL" id="BBL10095.1"/>
    </source>
</evidence>
<dbReference type="EMBL" id="AP019737">
    <property type="protein sequence ID" value="BBL10095.1"/>
    <property type="molecule type" value="Genomic_DNA"/>
</dbReference>
<protein>
    <submittedName>
        <fullName evidence="1">Uncharacterized protein</fullName>
    </submittedName>
</protein>
<accession>A0ACA8R060</accession>
<dbReference type="Proteomes" id="UP000317465">
    <property type="component" value="Chromosome"/>
</dbReference>
<gene>
    <name evidence="1" type="ORF">A5CPYCFAH4_23190</name>
</gene>
<evidence type="ECO:0000313" key="2">
    <source>
        <dbReference type="Proteomes" id="UP000317465"/>
    </source>
</evidence>
<keyword evidence="2" id="KW-1185">Reference proteome</keyword>
<sequence>MYKYTKSGRILQFFVRFFHGAGRNPGQTGRSGGHLFRRRQNLCPRDAGLAGKMPVAGDDGQRSPIPCNGAGKDTEAGGEKARKGKTGRAQRDREAGTDETEYPRGIFSDQRFALA</sequence>
<reference evidence="1 2" key="1">
    <citation type="journal article" date="2020" name="Int. J. Syst. Evol. Microbiol.">
        <title>Alistipes communis sp. nov., Alistipes dispar sp. nov. and Alistipes onderdonkii subsp. vulgaris subsp. nov., isolated from human faeces, and creation of Alistipes onderdonkii subsp. onderdonkii subsp. nov.</title>
        <authorList>
            <person name="Sakamoto M."/>
            <person name="Ikeyama N."/>
            <person name="Ogata Y."/>
            <person name="Suda W."/>
            <person name="Iino T."/>
            <person name="Hattori M."/>
            <person name="Ohkuma M."/>
        </authorList>
    </citation>
    <scope>NUCLEOTIDE SEQUENCE [LARGE SCALE GENOMIC DNA]</scope>
    <source>
        <strain evidence="1 2">5CPYCFAH4</strain>
    </source>
</reference>